<dbReference type="InterPro" id="IPR027996">
    <property type="entry name" value="TEDC1_dom"/>
</dbReference>
<protein>
    <recommendedName>
        <fullName evidence="2">Tubulin epsilon and delta complex protein 1 domain-containing protein</fullName>
    </recommendedName>
</protein>
<gene>
    <name evidence="3" type="ORF">JD844_017204</name>
</gene>
<organism evidence="3 4">
    <name type="scientific">Phrynosoma platyrhinos</name>
    <name type="common">Desert horned lizard</name>
    <dbReference type="NCBI Taxonomy" id="52577"/>
    <lineage>
        <taxon>Eukaryota</taxon>
        <taxon>Metazoa</taxon>
        <taxon>Chordata</taxon>
        <taxon>Craniata</taxon>
        <taxon>Vertebrata</taxon>
        <taxon>Euteleostomi</taxon>
        <taxon>Lepidosauria</taxon>
        <taxon>Squamata</taxon>
        <taxon>Bifurcata</taxon>
        <taxon>Unidentata</taxon>
        <taxon>Episquamata</taxon>
        <taxon>Toxicofera</taxon>
        <taxon>Iguania</taxon>
        <taxon>Phrynosomatidae</taxon>
        <taxon>Phrynosomatinae</taxon>
        <taxon>Phrynosoma</taxon>
    </lineage>
</organism>
<dbReference type="PANTHER" id="PTHR35076:SF1">
    <property type="entry name" value="TUBULIN EPSILON AND DELTA COMPLEX PROTEIN 1"/>
    <property type="match status" value="1"/>
</dbReference>
<keyword evidence="1" id="KW-0175">Coiled coil</keyword>
<feature type="coiled-coil region" evidence="1">
    <location>
        <begin position="312"/>
        <end position="347"/>
    </location>
</feature>
<reference evidence="3 4" key="1">
    <citation type="journal article" date="2022" name="Gigascience">
        <title>A chromosome-level genome assembly and annotation of the desert horned lizard, Phrynosoma platyrhinos, provides insight into chromosomal rearrangements among reptiles.</title>
        <authorList>
            <person name="Koochekian N."/>
            <person name="Ascanio A."/>
            <person name="Farleigh K."/>
            <person name="Card D.C."/>
            <person name="Schield D.R."/>
            <person name="Castoe T.A."/>
            <person name="Jezkova T."/>
        </authorList>
    </citation>
    <scope>NUCLEOTIDE SEQUENCE [LARGE SCALE GENOMIC DNA]</scope>
    <source>
        <strain evidence="3">NK-2021</strain>
    </source>
</reference>
<evidence type="ECO:0000259" key="2">
    <source>
        <dbReference type="Pfam" id="PF14970"/>
    </source>
</evidence>
<dbReference type="Pfam" id="PF14970">
    <property type="entry name" value="TEDC1"/>
    <property type="match status" value="1"/>
</dbReference>
<evidence type="ECO:0000313" key="4">
    <source>
        <dbReference type="Proteomes" id="UP000826234"/>
    </source>
</evidence>
<feature type="domain" description="Tubulin epsilon and delta complex protein 1" evidence="2">
    <location>
        <begin position="22"/>
        <end position="132"/>
    </location>
</feature>
<sequence length="370" mass="43410">MFLLAYRSTQVRFVKCLVFNHGYRRLKFYHLPSDGSLGSKELLLVFSWLLCRVSLVKQSLTLNRVKLWDEIVVCMCDTLVKSLQFERNVDPAADVKGHRDIRYLQWLNGQLEFQWRNCHTEQQEQCKLLHELLHFIESDNSRLEAFLKWKPMEPVYWHWMDTVLDSETKEAKAQDICNKDTVLLCADLCCSGLSRTIEDLERCRSDLVTLREELHELVMYKKRNSCRKVRAREQEQLGEKELNRTIKRIEAAVDLKLSDLKCHNHVCTVKKIHGPYRLVFKGKCLKGHKMDSIKSAATNKAITKGITAEDVITDLRKQEAKLKAELKQQQEKSRNKLHEAVKKLNHMLFIPPMRRQKARDKDTIQFGKVC</sequence>
<dbReference type="PANTHER" id="PTHR35076">
    <property type="entry name" value="TUBULIN EPSILON AND DELTA COMPLEX PROTEIN 1"/>
    <property type="match status" value="1"/>
</dbReference>
<dbReference type="EMBL" id="JAIPUX010005289">
    <property type="protein sequence ID" value="KAH0618200.1"/>
    <property type="molecule type" value="Genomic_DNA"/>
</dbReference>
<dbReference type="Proteomes" id="UP000826234">
    <property type="component" value="Unassembled WGS sequence"/>
</dbReference>
<comment type="caution">
    <text evidence="3">The sequence shown here is derived from an EMBL/GenBank/DDBJ whole genome shotgun (WGS) entry which is preliminary data.</text>
</comment>
<accession>A0ABQ7SLM4</accession>
<evidence type="ECO:0000313" key="3">
    <source>
        <dbReference type="EMBL" id="KAH0618200.1"/>
    </source>
</evidence>
<name>A0ABQ7SLM4_PHRPL</name>
<evidence type="ECO:0000256" key="1">
    <source>
        <dbReference type="SAM" id="Coils"/>
    </source>
</evidence>
<proteinExistence type="predicted"/>
<dbReference type="InterPro" id="IPR043535">
    <property type="entry name" value="TEDC1"/>
</dbReference>
<keyword evidence="4" id="KW-1185">Reference proteome</keyword>